<evidence type="ECO:0000256" key="3">
    <source>
        <dbReference type="PROSITE-ProRule" id="PRU00492"/>
    </source>
</evidence>
<evidence type="ECO:0000256" key="5">
    <source>
        <dbReference type="SAM" id="SignalP"/>
    </source>
</evidence>
<evidence type="ECO:0000313" key="8">
    <source>
        <dbReference type="Proteomes" id="UP000298458"/>
    </source>
</evidence>
<keyword evidence="1 3" id="KW-0547">Nucleotide-binding</keyword>
<evidence type="ECO:0000256" key="2">
    <source>
        <dbReference type="ARBA" id="ARBA00022840"/>
    </source>
</evidence>
<keyword evidence="2 3" id="KW-0067">ATP-binding</keyword>
<organism evidence="7 8">
    <name type="scientific">Leptospira fletcheri</name>
    <dbReference type="NCBI Taxonomy" id="2484981"/>
    <lineage>
        <taxon>Bacteria</taxon>
        <taxon>Pseudomonadati</taxon>
        <taxon>Spirochaetota</taxon>
        <taxon>Spirochaetia</taxon>
        <taxon>Leptospirales</taxon>
        <taxon>Leptospiraceae</taxon>
        <taxon>Leptospira</taxon>
    </lineage>
</organism>
<gene>
    <name evidence="7" type="ORF">EHO60_02485</name>
</gene>
<feature type="chain" id="PRO_5020275250" description="ATP-cone domain-containing protein" evidence="5">
    <location>
        <begin position="31"/>
        <end position="332"/>
    </location>
</feature>
<dbReference type="EMBL" id="RQET01000002">
    <property type="protein sequence ID" value="TGK13086.1"/>
    <property type="molecule type" value="Genomic_DNA"/>
</dbReference>
<protein>
    <recommendedName>
        <fullName evidence="6">ATP-cone domain-containing protein</fullName>
    </recommendedName>
</protein>
<dbReference type="NCBIfam" id="NF047433">
    <property type="entry name" value="Lepto_7_Nterm"/>
    <property type="match status" value="1"/>
</dbReference>
<dbReference type="OrthoDB" id="340606at2"/>
<evidence type="ECO:0000313" key="7">
    <source>
        <dbReference type="EMBL" id="TGK13086.1"/>
    </source>
</evidence>
<keyword evidence="8" id="KW-1185">Reference proteome</keyword>
<keyword evidence="4" id="KW-0175">Coiled coil</keyword>
<name>A0A4R9GJZ3_9LEPT</name>
<sequence>MSKFKIPNLVNNLFLSVLLLSPLCVENLWAETILYKNGDRIYGTVIDQSTDKVVVLKDDKKQSIPKNLILKIIFKDVKDETEINRIVEAEKKKLNKEGKKTEKEEQLDTIVLEQMIKENSYKIVQKRLALVEKYLEEQDATWEEYITAKRSPWDPVWRAAILPGWGLSHMKQNGYARTYQTFFVLSLLAYVGLDRAAHDRSDKYKEKTNDLIFKDPLIYSQVNATLPAATAQLFIQQDQISKLESLNSIKNQEHRYSADGHTALGLTVWIYALQLAHSYLTGRNWAKHNVIETPSGESASAGFNFKNTYGPIAAGGAVMREYRSEVRYVTLF</sequence>
<keyword evidence="5" id="KW-0732">Signal</keyword>
<feature type="coiled-coil region" evidence="4">
    <location>
        <begin position="77"/>
        <end position="106"/>
    </location>
</feature>
<dbReference type="RefSeq" id="WP_135766597.1">
    <property type="nucleotide sequence ID" value="NZ_RQET01000002.1"/>
</dbReference>
<dbReference type="Proteomes" id="UP000298458">
    <property type="component" value="Unassembled WGS sequence"/>
</dbReference>
<evidence type="ECO:0000259" key="6">
    <source>
        <dbReference type="PROSITE" id="PS51161"/>
    </source>
</evidence>
<feature type="domain" description="ATP-cone" evidence="6">
    <location>
        <begin position="52"/>
        <end position="139"/>
    </location>
</feature>
<dbReference type="InterPro" id="IPR005144">
    <property type="entry name" value="ATP-cone_dom"/>
</dbReference>
<feature type="signal peptide" evidence="5">
    <location>
        <begin position="1"/>
        <end position="30"/>
    </location>
</feature>
<dbReference type="PROSITE" id="PS51161">
    <property type="entry name" value="ATP_CONE"/>
    <property type="match status" value="1"/>
</dbReference>
<reference evidence="7" key="1">
    <citation type="journal article" date="2019" name="PLoS Negl. Trop. Dis.">
        <title>Revisiting the worldwide diversity of Leptospira species in the environment.</title>
        <authorList>
            <person name="Vincent A.T."/>
            <person name="Schiettekatte O."/>
            <person name="Bourhy P."/>
            <person name="Veyrier F.J."/>
            <person name="Picardeau M."/>
        </authorList>
    </citation>
    <scope>NUCLEOTIDE SEQUENCE [LARGE SCALE GENOMIC DNA]</scope>
    <source>
        <strain evidence="7">SSW15</strain>
    </source>
</reference>
<dbReference type="GO" id="GO:0005524">
    <property type="term" value="F:ATP binding"/>
    <property type="evidence" value="ECO:0007669"/>
    <property type="project" value="UniProtKB-UniRule"/>
</dbReference>
<proteinExistence type="predicted"/>
<dbReference type="AlphaFoldDB" id="A0A4R9GJZ3"/>
<evidence type="ECO:0000256" key="1">
    <source>
        <dbReference type="ARBA" id="ARBA00022741"/>
    </source>
</evidence>
<comment type="caution">
    <text evidence="7">The sequence shown here is derived from an EMBL/GenBank/DDBJ whole genome shotgun (WGS) entry which is preliminary data.</text>
</comment>
<evidence type="ECO:0000256" key="4">
    <source>
        <dbReference type="SAM" id="Coils"/>
    </source>
</evidence>
<accession>A0A4R9GJZ3</accession>